<sequence length="810" mass="93707">MKIINFESEIFAGLKDSSLSFVDGLNVVLGPNESGKSTLVNAIQATLFKDAKVGRRKTEDINFRDNFLPHFGGDYINGKLKIEYDRDLYILNKRWGNDHYVEFEPDDGAKITKPENVKARLNDIFKFGEKTYENLIFTKQQTLKDTIEQIIDDDETTNQLGEIIRKAVMKLDGVSPDKLRDKIADKKKDLLAKWDVKNSRPQNNRGIHNKYIQGTGKVIDSFYKKEELKQKKEDAKRIEKEFEEVSSELNDLKEEKKELTEKINKLAELESDILKRGQIEPKLENITTKVKDLKKIAKEWPTKEERLKNQEEKLKELNERIDEMEESLQTIDQIKSKIEFEKDLEKVDACKKNIKELKEEIEKLPEINEEQLKQLEDLSDTILKSKTTIESATLIGSLNKSNSKVKITTGLDDEEEIEAGAEFKANAYLKIEVEDSLELEIRAGEVDFVEKKVELEEAGDKKEELLQSLGVNDLEDARIKEKELRDKKSELKNEESNLIQLLDGRDYQELQSRQDALIQEIGESKLNVNQREDIETKLKKLKDEDRLDLRNEISTLKSKIEEWEEEYNNSDEILDKMVDLKTEKQAKEKELDQLTPLPEKFEKAEDFQRHLTQLRKEKDKIEDNISNKTTDYYQKKDELPDSSYEELQISYEEAQKDYGKQLKEANAILRVEEAFKEAEEEMDQDPFGSLKESFSDYLQTLTDHNYEVGVIDKNFDIKVMSEEDKGLPLELLSAGTYAGVALAFRFALLEYLYDEEPGFVVLDDCLVDLDPARKEAAVKVINDFAKNNQVIFTTCDPETAELFGGNVIEV</sequence>
<evidence type="ECO:0000256" key="4">
    <source>
        <dbReference type="SAM" id="Coils"/>
    </source>
</evidence>
<comment type="similarity">
    <text evidence="1">Belongs to the SMC family. SbcC subfamily.</text>
</comment>
<dbReference type="EMBL" id="FUWM01000014">
    <property type="protein sequence ID" value="SJZ77458.1"/>
    <property type="molecule type" value="Genomic_DNA"/>
</dbReference>
<dbReference type="PANTHER" id="PTHR32114">
    <property type="entry name" value="ABC TRANSPORTER ABCH.3"/>
    <property type="match status" value="1"/>
</dbReference>
<keyword evidence="6" id="KW-0540">Nuclease</keyword>
<evidence type="ECO:0000256" key="3">
    <source>
        <dbReference type="ARBA" id="ARBA00013368"/>
    </source>
</evidence>
<organism evidence="6 7">
    <name type="scientific">Selenihalanaerobacter shriftii</name>
    <dbReference type="NCBI Taxonomy" id="142842"/>
    <lineage>
        <taxon>Bacteria</taxon>
        <taxon>Bacillati</taxon>
        <taxon>Bacillota</taxon>
        <taxon>Clostridia</taxon>
        <taxon>Halanaerobiales</taxon>
        <taxon>Halobacteroidaceae</taxon>
        <taxon>Selenihalanaerobacter</taxon>
    </lineage>
</organism>
<evidence type="ECO:0000313" key="7">
    <source>
        <dbReference type="Proteomes" id="UP000190625"/>
    </source>
</evidence>
<dbReference type="AlphaFoldDB" id="A0A1T4NF88"/>
<dbReference type="SUPFAM" id="SSF52540">
    <property type="entry name" value="P-loop containing nucleoside triphosphate hydrolases"/>
    <property type="match status" value="2"/>
</dbReference>
<gene>
    <name evidence="6" type="ORF">SAMN02745118_01779</name>
</gene>
<feature type="domain" description="Rad50/SbcC-type AAA" evidence="5">
    <location>
        <begin position="11"/>
        <end position="267"/>
    </location>
</feature>
<protein>
    <recommendedName>
        <fullName evidence="3">Nuclease SbcCD subunit C</fullName>
    </recommendedName>
</protein>
<accession>A0A1T4NF88</accession>
<dbReference type="Proteomes" id="UP000190625">
    <property type="component" value="Unassembled WGS sequence"/>
</dbReference>
<dbReference type="STRING" id="142842.SAMN02745118_01779"/>
<dbReference type="OrthoDB" id="9764467at2"/>
<proteinExistence type="inferred from homology"/>
<dbReference type="InterPro" id="IPR038729">
    <property type="entry name" value="Rad50/SbcC_AAA"/>
</dbReference>
<dbReference type="PANTHER" id="PTHR32114:SF2">
    <property type="entry name" value="ABC TRANSPORTER ABCH.3"/>
    <property type="match status" value="1"/>
</dbReference>
<evidence type="ECO:0000256" key="1">
    <source>
        <dbReference type="ARBA" id="ARBA00006930"/>
    </source>
</evidence>
<dbReference type="Gene3D" id="3.40.50.300">
    <property type="entry name" value="P-loop containing nucleotide triphosphate hydrolases"/>
    <property type="match status" value="2"/>
</dbReference>
<dbReference type="Pfam" id="PF13476">
    <property type="entry name" value="AAA_23"/>
    <property type="match status" value="1"/>
</dbReference>
<dbReference type="InterPro" id="IPR027417">
    <property type="entry name" value="P-loop_NTPase"/>
</dbReference>
<keyword evidence="6" id="KW-0378">Hydrolase</keyword>
<dbReference type="GO" id="GO:0006302">
    <property type="term" value="P:double-strand break repair"/>
    <property type="evidence" value="ECO:0007669"/>
    <property type="project" value="InterPro"/>
</dbReference>
<feature type="coiled-coil region" evidence="4">
    <location>
        <begin position="546"/>
        <end position="664"/>
    </location>
</feature>
<reference evidence="7" key="1">
    <citation type="submission" date="2017-02" db="EMBL/GenBank/DDBJ databases">
        <authorList>
            <person name="Varghese N."/>
            <person name="Submissions S."/>
        </authorList>
    </citation>
    <scope>NUCLEOTIDE SEQUENCE [LARGE SCALE GENOMIC DNA]</scope>
    <source>
        <strain evidence="7">ATCC BAA-73</strain>
    </source>
</reference>
<feature type="coiled-coil region" evidence="4">
    <location>
        <begin position="474"/>
        <end position="501"/>
    </location>
</feature>
<keyword evidence="6" id="KW-0269">Exonuclease</keyword>
<feature type="coiled-coil region" evidence="4">
    <location>
        <begin position="300"/>
        <end position="374"/>
    </location>
</feature>
<feature type="coiled-coil region" evidence="4">
    <location>
        <begin position="225"/>
        <end position="272"/>
    </location>
</feature>
<name>A0A1T4NF88_9FIRM</name>
<keyword evidence="4" id="KW-0175">Coiled coil</keyword>
<evidence type="ECO:0000259" key="5">
    <source>
        <dbReference type="Pfam" id="PF13476"/>
    </source>
</evidence>
<dbReference type="RefSeq" id="WP_078810238.1">
    <property type="nucleotide sequence ID" value="NZ_FUWM01000014.1"/>
</dbReference>
<comment type="subunit">
    <text evidence="2">Heterodimer of SbcC and SbcD.</text>
</comment>
<keyword evidence="7" id="KW-1185">Reference proteome</keyword>
<dbReference type="Gene3D" id="1.20.58.60">
    <property type="match status" value="1"/>
</dbReference>
<evidence type="ECO:0000313" key="6">
    <source>
        <dbReference type="EMBL" id="SJZ77458.1"/>
    </source>
</evidence>
<dbReference type="GO" id="GO:0016887">
    <property type="term" value="F:ATP hydrolysis activity"/>
    <property type="evidence" value="ECO:0007669"/>
    <property type="project" value="InterPro"/>
</dbReference>
<evidence type="ECO:0000256" key="2">
    <source>
        <dbReference type="ARBA" id="ARBA00011322"/>
    </source>
</evidence>
<dbReference type="GO" id="GO:0004527">
    <property type="term" value="F:exonuclease activity"/>
    <property type="evidence" value="ECO:0007669"/>
    <property type="project" value="UniProtKB-KW"/>
</dbReference>